<dbReference type="GO" id="GO:0006813">
    <property type="term" value="P:potassium ion transport"/>
    <property type="evidence" value="ECO:0007669"/>
    <property type="project" value="UniProtKB-KW"/>
</dbReference>
<dbReference type="GO" id="GO:0008324">
    <property type="term" value="F:monoatomic cation transmembrane transporter activity"/>
    <property type="evidence" value="ECO:0007669"/>
    <property type="project" value="InterPro"/>
</dbReference>
<keyword evidence="4" id="KW-0050">Antiport</keyword>
<keyword evidence="11" id="KW-0175">Coiled coil</keyword>
<dbReference type="InterPro" id="IPR004771">
    <property type="entry name" value="K/H_exchanger"/>
</dbReference>
<feature type="transmembrane region" description="Helical" evidence="12">
    <location>
        <begin position="86"/>
        <end position="110"/>
    </location>
</feature>
<feature type="transmembrane region" description="Helical" evidence="12">
    <location>
        <begin position="196"/>
        <end position="214"/>
    </location>
</feature>
<feature type="transmembrane region" description="Helical" evidence="12">
    <location>
        <begin position="337"/>
        <end position="357"/>
    </location>
</feature>
<evidence type="ECO:0000313" key="14">
    <source>
        <dbReference type="EMBL" id="WKW11591.1"/>
    </source>
</evidence>
<dbReference type="FunFam" id="3.40.50.720:FF:000036">
    <property type="entry name" value="Glutathione-regulated potassium-efflux system protein KefB"/>
    <property type="match status" value="1"/>
</dbReference>
<evidence type="ECO:0000256" key="12">
    <source>
        <dbReference type="SAM" id="Phobius"/>
    </source>
</evidence>
<keyword evidence="5" id="KW-0633">Potassium transport</keyword>
<keyword evidence="10 12" id="KW-0472">Membrane</keyword>
<sequence>MQDFLLSATVYLAAAVIAVPIAKRLGLGSVLGYLIAGVVIGPSVLGVVGAEGQDVMHAAEFGVVMMLFVIGLELEPALLWRLRGALLGLGGAQVVITMLAVAGILAAFGFAWQEGLATGAILALSSTAIVLQSLQEKGWMRSDAGEKSFAVLLFQDLAVIPILALLPLLATQAVVAGGDGHGAGAWAEHLPGWQRALVTFGAVAAIVGVGRLVVPPAFRSIAKARLRETFTAAALLLVIGIAVLMQLVGLSPALGTFLGGVVLATSEFRHELESDVEPFKGLLLGVFFIAVGASIDFGLIGERLLLVSGAVVGLVALKFAVLWGIGRVAGMARDQHLLFALALAQGGEFGFVLVSFATQNGVLGEAVSGVLVAAIALSMAATPLLLLFWERVIAPRAQAASRPVRAMDRPESEHPVLIVGFGDFGSSVGRLLTAAGVECTVLDLDADRVDVLRRLGLRVYFGDASREDLLRSAGIERARLVILCVGDAAANLELARRISHAFPHVRVLARAAGRLSAYELYEAGVAHVYRESVDAAVRLGADALQALGWRAHASWRLAQAFRKRDEANTQRLASIFRDQEAHLSEARAAIRDLERTLRDDRLSPAVQDEAAWDAESLRREFKGMTDGKPPVPQ</sequence>
<evidence type="ECO:0000256" key="7">
    <source>
        <dbReference type="ARBA" id="ARBA00022958"/>
    </source>
</evidence>
<reference evidence="14" key="1">
    <citation type="submission" date="2023-07" db="EMBL/GenBank/DDBJ databases">
        <authorList>
            <person name="Haufschild T."/>
            <person name="Kallscheuer N."/>
            <person name="Hammer J."/>
            <person name="Kohn T."/>
            <person name="Kabuu M."/>
            <person name="Jogler M."/>
            <person name="Wohfarth N."/>
            <person name="Heuer A."/>
            <person name="Rohde M."/>
            <person name="van Teeseling M.C.F."/>
            <person name="Jogler C."/>
        </authorList>
    </citation>
    <scope>NUCLEOTIDE SEQUENCE</scope>
    <source>
        <strain evidence="14">Strain 138</strain>
        <strain evidence="15">Strain 318</strain>
    </source>
</reference>
<keyword evidence="9" id="KW-0406">Ion transport</keyword>
<evidence type="ECO:0000256" key="11">
    <source>
        <dbReference type="SAM" id="Coils"/>
    </source>
</evidence>
<accession>A0AA49Q475</accession>
<feature type="transmembrane region" description="Helical" evidence="12">
    <location>
        <begin position="369"/>
        <end position="389"/>
    </location>
</feature>
<feature type="transmembrane region" description="Helical" evidence="12">
    <location>
        <begin position="281"/>
        <end position="300"/>
    </location>
</feature>
<name>A0AA49Q475_9BACT</name>
<dbReference type="RefSeq" id="WP_367887289.1">
    <property type="nucleotide sequence ID" value="NZ_CP130612.1"/>
</dbReference>
<evidence type="ECO:0000259" key="13">
    <source>
        <dbReference type="PROSITE" id="PS51201"/>
    </source>
</evidence>
<feature type="transmembrane region" description="Helical" evidence="12">
    <location>
        <begin position="306"/>
        <end position="325"/>
    </location>
</feature>
<evidence type="ECO:0000256" key="10">
    <source>
        <dbReference type="ARBA" id="ARBA00023136"/>
    </source>
</evidence>
<dbReference type="SUPFAM" id="SSF51735">
    <property type="entry name" value="NAD(P)-binding Rossmann-fold domains"/>
    <property type="match status" value="1"/>
</dbReference>
<evidence type="ECO:0000256" key="2">
    <source>
        <dbReference type="ARBA" id="ARBA00005551"/>
    </source>
</evidence>
<feature type="transmembrane region" description="Helical" evidence="12">
    <location>
        <begin position="30"/>
        <end position="49"/>
    </location>
</feature>
<dbReference type="EMBL" id="CP130612">
    <property type="protein sequence ID" value="WKW11591.1"/>
    <property type="molecule type" value="Genomic_DNA"/>
</dbReference>
<dbReference type="GO" id="GO:0012505">
    <property type="term" value="C:endomembrane system"/>
    <property type="evidence" value="ECO:0007669"/>
    <property type="project" value="UniProtKB-SubCell"/>
</dbReference>
<dbReference type="Gene3D" id="3.40.50.720">
    <property type="entry name" value="NAD(P)-binding Rossmann-like Domain"/>
    <property type="match status" value="1"/>
</dbReference>
<evidence type="ECO:0000313" key="15">
    <source>
        <dbReference type="EMBL" id="WKW14501.1"/>
    </source>
</evidence>
<comment type="similarity">
    <text evidence="2">Belongs to the monovalent cation:proton antiporter 2 (CPA2) transporter (TC 2.A.37) family.</text>
</comment>
<evidence type="ECO:0000256" key="8">
    <source>
        <dbReference type="ARBA" id="ARBA00022989"/>
    </source>
</evidence>
<keyword evidence="3" id="KW-0813">Transport</keyword>
<feature type="domain" description="RCK N-terminal" evidence="13">
    <location>
        <begin position="412"/>
        <end position="537"/>
    </location>
</feature>
<keyword evidence="16" id="KW-1185">Reference proteome</keyword>
<evidence type="ECO:0000313" key="16">
    <source>
        <dbReference type="Proteomes" id="UP001229955"/>
    </source>
</evidence>
<dbReference type="InterPro" id="IPR003148">
    <property type="entry name" value="RCK_N"/>
</dbReference>
<dbReference type="Gene3D" id="1.20.1530.20">
    <property type="match status" value="1"/>
</dbReference>
<dbReference type="AlphaFoldDB" id="A0AA49Q475"/>
<dbReference type="KEGG" id="pspc:Strain318_000846"/>
<feature type="transmembrane region" description="Helical" evidence="12">
    <location>
        <begin position="55"/>
        <end position="74"/>
    </location>
</feature>
<dbReference type="Pfam" id="PF02254">
    <property type="entry name" value="TrkA_N"/>
    <property type="match status" value="1"/>
</dbReference>
<accession>A0AA49Q780</accession>
<proteinExistence type="inferred from homology"/>
<feature type="transmembrane region" description="Helical" evidence="12">
    <location>
        <begin position="154"/>
        <end position="176"/>
    </location>
</feature>
<dbReference type="Pfam" id="PF00999">
    <property type="entry name" value="Na_H_Exchanger"/>
    <property type="match status" value="1"/>
</dbReference>
<keyword evidence="8 12" id="KW-1133">Transmembrane helix</keyword>
<dbReference type="PANTHER" id="PTHR46157:SF4">
    <property type="entry name" value="K(+) EFFLUX ANTIPORTER 3, CHLOROPLASTIC"/>
    <property type="match status" value="1"/>
</dbReference>
<keyword evidence="7" id="KW-0630">Potassium</keyword>
<dbReference type="PANTHER" id="PTHR46157">
    <property type="entry name" value="K(+) EFFLUX ANTIPORTER 3, CHLOROPLASTIC"/>
    <property type="match status" value="1"/>
</dbReference>
<evidence type="ECO:0000256" key="3">
    <source>
        <dbReference type="ARBA" id="ARBA00022448"/>
    </source>
</evidence>
<evidence type="ECO:0000256" key="5">
    <source>
        <dbReference type="ARBA" id="ARBA00022538"/>
    </source>
</evidence>
<dbReference type="InterPro" id="IPR006153">
    <property type="entry name" value="Cation/H_exchanger_TM"/>
</dbReference>
<evidence type="ECO:0000256" key="1">
    <source>
        <dbReference type="ARBA" id="ARBA00004127"/>
    </source>
</evidence>
<organism evidence="14">
    <name type="scientific">Pseudogemmatithrix spongiicola</name>
    <dbReference type="NCBI Taxonomy" id="3062599"/>
    <lineage>
        <taxon>Bacteria</taxon>
        <taxon>Pseudomonadati</taxon>
        <taxon>Gemmatimonadota</taxon>
        <taxon>Gemmatimonadia</taxon>
        <taxon>Gemmatimonadales</taxon>
        <taxon>Gemmatimonadaceae</taxon>
        <taxon>Pseudogemmatithrix</taxon>
    </lineage>
</organism>
<dbReference type="GO" id="GO:1902600">
    <property type="term" value="P:proton transmembrane transport"/>
    <property type="evidence" value="ECO:0007669"/>
    <property type="project" value="InterPro"/>
</dbReference>
<protein>
    <submittedName>
        <fullName evidence="14">Monovalent cation:proton antiporter-2 (CPA2) family protein</fullName>
    </submittedName>
</protein>
<dbReference type="GO" id="GO:0005886">
    <property type="term" value="C:plasma membrane"/>
    <property type="evidence" value="ECO:0007669"/>
    <property type="project" value="TreeGrafter"/>
</dbReference>
<gene>
    <name evidence="14" type="ORF">Strain138_000846</name>
    <name evidence="15" type="ORF">Strain318_000846</name>
</gene>
<dbReference type="Proteomes" id="UP001229955">
    <property type="component" value="Chromosome"/>
</dbReference>
<evidence type="ECO:0000256" key="6">
    <source>
        <dbReference type="ARBA" id="ARBA00022692"/>
    </source>
</evidence>
<dbReference type="PROSITE" id="PS51201">
    <property type="entry name" value="RCK_N"/>
    <property type="match status" value="1"/>
</dbReference>
<evidence type="ECO:0000256" key="9">
    <source>
        <dbReference type="ARBA" id="ARBA00023065"/>
    </source>
</evidence>
<comment type="subcellular location">
    <subcellularLocation>
        <location evidence="1">Endomembrane system</location>
        <topology evidence="1">Multi-pass membrane protein</topology>
    </subcellularLocation>
</comment>
<dbReference type="InterPro" id="IPR036291">
    <property type="entry name" value="NAD(P)-bd_dom_sf"/>
</dbReference>
<dbReference type="GO" id="GO:0015297">
    <property type="term" value="F:antiporter activity"/>
    <property type="evidence" value="ECO:0007669"/>
    <property type="project" value="UniProtKB-KW"/>
</dbReference>
<dbReference type="InterPro" id="IPR038770">
    <property type="entry name" value="Na+/solute_symporter_sf"/>
</dbReference>
<dbReference type="EMBL" id="CP130613">
    <property type="protein sequence ID" value="WKW14501.1"/>
    <property type="molecule type" value="Genomic_DNA"/>
</dbReference>
<evidence type="ECO:0000256" key="4">
    <source>
        <dbReference type="ARBA" id="ARBA00022449"/>
    </source>
</evidence>
<dbReference type="NCBIfam" id="TIGR00932">
    <property type="entry name" value="2a37"/>
    <property type="match status" value="1"/>
</dbReference>
<keyword evidence="6 12" id="KW-0812">Transmembrane</keyword>
<feature type="coiled-coil region" evidence="11">
    <location>
        <begin position="576"/>
        <end position="603"/>
    </location>
</feature>
<feature type="transmembrane region" description="Helical" evidence="12">
    <location>
        <begin position="6"/>
        <end position="23"/>
    </location>
</feature>